<dbReference type="VEuPathDB" id="FungiDB:PV07_00257"/>
<name>A0A0D2CU15_9EURO</name>
<reference evidence="2 3" key="1">
    <citation type="submission" date="2015-01" db="EMBL/GenBank/DDBJ databases">
        <title>The Genome Sequence of Cladophialophora immunda CBS83496.</title>
        <authorList>
            <consortium name="The Broad Institute Genomics Platform"/>
            <person name="Cuomo C."/>
            <person name="de Hoog S."/>
            <person name="Gorbushina A."/>
            <person name="Stielow B."/>
            <person name="Teixiera M."/>
            <person name="Abouelleil A."/>
            <person name="Chapman S.B."/>
            <person name="Priest M."/>
            <person name="Young S.K."/>
            <person name="Wortman J."/>
            <person name="Nusbaum C."/>
            <person name="Birren B."/>
        </authorList>
    </citation>
    <scope>NUCLEOTIDE SEQUENCE [LARGE SCALE GENOMIC DNA]</scope>
    <source>
        <strain evidence="2 3">CBS 83496</strain>
    </source>
</reference>
<dbReference type="SUPFAM" id="SSF75304">
    <property type="entry name" value="Amidase signature (AS) enzymes"/>
    <property type="match status" value="1"/>
</dbReference>
<dbReference type="EMBL" id="KN847040">
    <property type="protein sequence ID" value="KIW33405.1"/>
    <property type="molecule type" value="Genomic_DNA"/>
</dbReference>
<dbReference type="InterPro" id="IPR023631">
    <property type="entry name" value="Amidase_dom"/>
</dbReference>
<evidence type="ECO:0000313" key="3">
    <source>
        <dbReference type="Proteomes" id="UP000054466"/>
    </source>
</evidence>
<dbReference type="InterPro" id="IPR036928">
    <property type="entry name" value="AS_sf"/>
</dbReference>
<accession>A0A0D2CU15</accession>
<sequence>MSLNDSIVDASIADLSKALSSGKLTSVDLIAKYLLRISTYDCRNTALNSIPLISEDVFEEAAAADDRRVSGQARGLLEGIPFTAKDSYKVRGMTVASGSEAFENLVANEDAFTVRALRDAGAILLGRTNMCPMAYGGMLRGVYGRAESPYNKDYLPAAFGSGSSNGSGVSVAASLAAFGMGEETVSSGRSPASNNALVAYTPSRGLISIRGNWPLYPTCDVVVPHTRTIDDMFILMDVLTRQDPETIGDFWRDQPFIQLPPSPWSGVSQLLTDARDTGYLNGKRIAVPQMYLMQQDGGPYISQAIDPLWRQARADLEAAGAAIDVIPDLPVLRIYEQMLRKPDTGDASSSLPHLPGDWNATERGVLIAHAWEDFLQNNRDPQIQSLAQVDPRRIFPHLPRDNPQVKFTEPANAVHWGKLASYVADRPPTGRQGKSAIYDVPRLEDAVRALEQIRIRFFEDWMSVHNYDFVVFPAAGDVARADADIDDKSAQHAWTDGVKYSHGNRALRHLGIPSVTVPMGILADSKMPMGLTFLGQAYKDLGLLQAGYAYEQQSKRRVVPPLTPPLPSDGLPKQIQVSSTPRPKLAIIKCGASPGQGGNLTISIEGSLSAAPGPGDNFTPILEIYIDGQRVPPSLISIESLTATDGDLNVSKFVCEYPALPPPIQDDRNRVVGKVARDSTMVMIVARNGADGRPSGYVKLLH</sequence>
<organism evidence="2 3">
    <name type="scientific">Cladophialophora immunda</name>
    <dbReference type="NCBI Taxonomy" id="569365"/>
    <lineage>
        <taxon>Eukaryota</taxon>
        <taxon>Fungi</taxon>
        <taxon>Dikarya</taxon>
        <taxon>Ascomycota</taxon>
        <taxon>Pezizomycotina</taxon>
        <taxon>Eurotiomycetes</taxon>
        <taxon>Chaetothyriomycetidae</taxon>
        <taxon>Chaetothyriales</taxon>
        <taxon>Herpotrichiellaceae</taxon>
        <taxon>Cladophialophora</taxon>
    </lineage>
</organism>
<dbReference type="HOGENOM" id="CLU_009600_15_0_1"/>
<keyword evidence="3" id="KW-1185">Reference proteome</keyword>
<dbReference type="RefSeq" id="XP_016253621.1">
    <property type="nucleotide sequence ID" value="XM_016386693.1"/>
</dbReference>
<evidence type="ECO:0000313" key="2">
    <source>
        <dbReference type="EMBL" id="KIW33405.1"/>
    </source>
</evidence>
<dbReference type="OrthoDB" id="566138at2759"/>
<feature type="domain" description="Amidase" evidence="1">
    <location>
        <begin position="29"/>
        <end position="323"/>
    </location>
</feature>
<dbReference type="AlphaFoldDB" id="A0A0D2CU15"/>
<dbReference type="NCBIfam" id="NF005127">
    <property type="entry name" value="PRK06565.1"/>
    <property type="match status" value="1"/>
</dbReference>
<dbReference type="Pfam" id="PF01425">
    <property type="entry name" value="Amidase"/>
    <property type="match status" value="1"/>
</dbReference>
<dbReference type="GeneID" id="27339451"/>
<evidence type="ECO:0000259" key="1">
    <source>
        <dbReference type="Pfam" id="PF01425"/>
    </source>
</evidence>
<dbReference type="Gene3D" id="3.90.1300.10">
    <property type="entry name" value="Amidase signature (AS) domain"/>
    <property type="match status" value="1"/>
</dbReference>
<dbReference type="STRING" id="569365.A0A0D2CU15"/>
<proteinExistence type="predicted"/>
<dbReference type="PANTHER" id="PTHR42678">
    <property type="entry name" value="AMIDASE"/>
    <property type="match status" value="1"/>
</dbReference>
<gene>
    <name evidence="2" type="ORF">PV07_00257</name>
</gene>
<dbReference type="PANTHER" id="PTHR42678:SF11">
    <property type="entry name" value="AMIDASE FAMILY PROTEIN"/>
    <property type="match status" value="1"/>
</dbReference>
<dbReference type="Proteomes" id="UP000054466">
    <property type="component" value="Unassembled WGS sequence"/>
</dbReference>
<protein>
    <recommendedName>
        <fullName evidence="1">Amidase domain-containing protein</fullName>
    </recommendedName>
</protein>